<accession>A0A165L690</accession>
<dbReference type="EMBL" id="KV425930">
    <property type="protein sequence ID" value="KZV97415.1"/>
    <property type="molecule type" value="Genomic_DNA"/>
</dbReference>
<proteinExistence type="predicted"/>
<name>A0A165L690_EXIGL</name>
<evidence type="ECO:0000313" key="1">
    <source>
        <dbReference type="EMBL" id="KZV97415.1"/>
    </source>
</evidence>
<sequence>MAQHRMVFLCCGQPHIPASLPGNGQQQTHLQALVHSVTLAWQCHDPDADHVAVLLQYKVTRAHV</sequence>
<dbReference type="AlphaFoldDB" id="A0A165L690"/>
<feature type="non-terminal residue" evidence="1">
    <location>
        <position position="64"/>
    </location>
</feature>
<organism evidence="1 2">
    <name type="scientific">Exidia glandulosa HHB12029</name>
    <dbReference type="NCBI Taxonomy" id="1314781"/>
    <lineage>
        <taxon>Eukaryota</taxon>
        <taxon>Fungi</taxon>
        <taxon>Dikarya</taxon>
        <taxon>Basidiomycota</taxon>
        <taxon>Agaricomycotina</taxon>
        <taxon>Agaricomycetes</taxon>
        <taxon>Auriculariales</taxon>
        <taxon>Exidiaceae</taxon>
        <taxon>Exidia</taxon>
    </lineage>
</organism>
<protein>
    <submittedName>
        <fullName evidence="1">Uncharacterized protein</fullName>
    </submittedName>
</protein>
<keyword evidence="2" id="KW-1185">Reference proteome</keyword>
<evidence type="ECO:0000313" key="2">
    <source>
        <dbReference type="Proteomes" id="UP000077266"/>
    </source>
</evidence>
<reference evidence="1 2" key="1">
    <citation type="journal article" date="2016" name="Mol. Biol. Evol.">
        <title>Comparative Genomics of Early-Diverging Mushroom-Forming Fungi Provides Insights into the Origins of Lignocellulose Decay Capabilities.</title>
        <authorList>
            <person name="Nagy L.G."/>
            <person name="Riley R."/>
            <person name="Tritt A."/>
            <person name="Adam C."/>
            <person name="Daum C."/>
            <person name="Floudas D."/>
            <person name="Sun H."/>
            <person name="Yadav J.S."/>
            <person name="Pangilinan J."/>
            <person name="Larsson K.H."/>
            <person name="Matsuura K."/>
            <person name="Barry K."/>
            <person name="Labutti K."/>
            <person name="Kuo R."/>
            <person name="Ohm R.A."/>
            <person name="Bhattacharya S.S."/>
            <person name="Shirouzu T."/>
            <person name="Yoshinaga Y."/>
            <person name="Martin F.M."/>
            <person name="Grigoriev I.V."/>
            <person name="Hibbett D.S."/>
        </authorList>
    </citation>
    <scope>NUCLEOTIDE SEQUENCE [LARGE SCALE GENOMIC DNA]</scope>
    <source>
        <strain evidence="1 2">HHB12029</strain>
    </source>
</reference>
<gene>
    <name evidence="1" type="ORF">EXIGLDRAFT_730625</name>
</gene>
<dbReference type="Proteomes" id="UP000077266">
    <property type="component" value="Unassembled WGS sequence"/>
</dbReference>
<dbReference type="InParanoid" id="A0A165L690"/>